<dbReference type="GO" id="GO:0005975">
    <property type="term" value="P:carbohydrate metabolic process"/>
    <property type="evidence" value="ECO:0007669"/>
    <property type="project" value="InterPro"/>
</dbReference>
<accession>A0A853L0S4</accession>
<dbReference type="CDD" id="cd10936">
    <property type="entry name" value="CE4_DAC2"/>
    <property type="match status" value="1"/>
</dbReference>
<evidence type="ECO:0000313" key="4">
    <source>
        <dbReference type="Proteomes" id="UP000094009"/>
    </source>
</evidence>
<evidence type="ECO:0008006" key="5">
    <source>
        <dbReference type="Google" id="ProtNLM"/>
    </source>
</evidence>
<dbReference type="InterPro" id="IPR011330">
    <property type="entry name" value="Glyco_hydro/deAcase_b/a-brl"/>
</dbReference>
<dbReference type="EMBL" id="JPVZ01000004">
    <property type="protein sequence ID" value="OAZ09811.1"/>
    <property type="molecule type" value="Genomic_DNA"/>
</dbReference>
<gene>
    <name evidence="3" type="ORF">TH4_11540</name>
</gene>
<dbReference type="AlphaFoldDB" id="A0A853L0S4"/>
<evidence type="ECO:0000313" key="3">
    <source>
        <dbReference type="EMBL" id="OAZ09811.1"/>
    </source>
</evidence>
<dbReference type="PANTHER" id="PTHR30105:SF2">
    <property type="entry name" value="DIVERGENT POLYSACCHARIDE DEACETYLASE SUPERFAMILY"/>
    <property type="match status" value="1"/>
</dbReference>
<dbReference type="Proteomes" id="UP000094009">
    <property type="component" value="Unassembled WGS sequence"/>
</dbReference>
<dbReference type="RefSeq" id="WP_064781167.1">
    <property type="nucleotide sequence ID" value="NZ_JPVZ01000004.1"/>
</dbReference>
<feature type="region of interest" description="Disordered" evidence="1">
    <location>
        <begin position="1"/>
        <end position="37"/>
    </location>
</feature>
<organism evidence="3 4">
    <name type="scientific">Thalassospira tepidiphila MCCC 1A03514</name>
    <dbReference type="NCBI Taxonomy" id="1177930"/>
    <lineage>
        <taxon>Bacteria</taxon>
        <taxon>Pseudomonadati</taxon>
        <taxon>Pseudomonadota</taxon>
        <taxon>Alphaproteobacteria</taxon>
        <taxon>Rhodospirillales</taxon>
        <taxon>Thalassospiraceae</taxon>
        <taxon>Thalassospira</taxon>
    </lineage>
</organism>
<feature type="compositionally biased region" description="Acidic residues" evidence="1">
    <location>
        <begin position="11"/>
        <end position="37"/>
    </location>
</feature>
<feature type="transmembrane region" description="Helical" evidence="2">
    <location>
        <begin position="66"/>
        <end position="91"/>
    </location>
</feature>
<keyword evidence="2" id="KW-1133">Transmembrane helix</keyword>
<dbReference type="InterPro" id="IPR006837">
    <property type="entry name" value="Divergent_DAC"/>
</dbReference>
<sequence length="518" mass="55901">MPFRKKKNGDIDEDMASDLADDLGDGMTDADDDEDNVNLDDLPFNELPIEVQFKRMPKRPKSRRSWLSKLLIITLFLSPFCATAVAMIPVLDPETGWRLFHAGGPEATITVPGTERELQEEIARGVKDIQDRDRAAMEAANGANGQGPSAEDIAGNLDGVSDLIGTPGATDGTGDGAPTPEELAALIEEEGSFDEPIEPDPLRPAPLPGLDEEGSFGRIPRIGDDGTTPFEAYKRPFELPEGTPVVAVMLTGVGLNEERTDAAINDLPLNISLAISPYARDLQTVAREARAMGHEVFLELPMEPADFPLSDPGPRALLTSLSEGENLVRLEWLLARFPGYAGLVSRQGSKFGSLDSAIRPVIEFISRTGLMYVEGTGSGVASYGAQLAANDGTPNAISNVIIDDTPSRRHIDRRLAELVEIAKRNGVAVGIAQSYPVTIQRLRNWAFRLKRQGVVLVPVSAVSGQQVTPQSADEAEAARLEAEEREREVMAEQAEQEEALSEPADPAEPDEPANTIEN</sequence>
<keyword evidence="2" id="KW-0472">Membrane</keyword>
<proteinExistence type="predicted"/>
<feature type="compositionally biased region" description="Basic and acidic residues" evidence="1">
    <location>
        <begin position="476"/>
        <end position="490"/>
    </location>
</feature>
<feature type="region of interest" description="Disordered" evidence="1">
    <location>
        <begin position="467"/>
        <end position="518"/>
    </location>
</feature>
<evidence type="ECO:0000256" key="2">
    <source>
        <dbReference type="SAM" id="Phobius"/>
    </source>
</evidence>
<name>A0A853L0S4_9PROT</name>
<reference evidence="3 4" key="1">
    <citation type="submission" date="2014-07" db="EMBL/GenBank/DDBJ databases">
        <title>Draft genome sequence of Thalassospira tepidiphila 1-1B.</title>
        <authorList>
            <person name="Lai Q."/>
            <person name="Shao Z."/>
        </authorList>
    </citation>
    <scope>NUCLEOTIDE SEQUENCE [LARGE SCALE GENOMIC DNA]</scope>
    <source>
        <strain evidence="3 4">MCCC 1A03514</strain>
    </source>
</reference>
<dbReference type="Gene3D" id="3.20.20.370">
    <property type="entry name" value="Glycoside hydrolase/deacetylase"/>
    <property type="match status" value="1"/>
</dbReference>
<evidence type="ECO:0000256" key="1">
    <source>
        <dbReference type="SAM" id="MobiDB-lite"/>
    </source>
</evidence>
<protein>
    <recommendedName>
        <fullName evidence="5">Polysaccharide deacetylase</fullName>
    </recommendedName>
</protein>
<comment type="caution">
    <text evidence="3">The sequence shown here is derived from an EMBL/GenBank/DDBJ whole genome shotgun (WGS) entry which is preliminary data.</text>
</comment>
<dbReference type="SUPFAM" id="SSF88713">
    <property type="entry name" value="Glycoside hydrolase/deacetylase"/>
    <property type="match status" value="1"/>
</dbReference>
<dbReference type="PANTHER" id="PTHR30105">
    <property type="entry name" value="UNCHARACTERIZED YIBQ-RELATED"/>
    <property type="match status" value="1"/>
</dbReference>
<feature type="compositionally biased region" description="Acidic residues" evidence="1">
    <location>
        <begin position="494"/>
        <end position="511"/>
    </location>
</feature>
<keyword evidence="2" id="KW-0812">Transmembrane</keyword>
<dbReference type="Pfam" id="PF04748">
    <property type="entry name" value="Polysacc_deac_2"/>
    <property type="match status" value="1"/>
</dbReference>